<sequence>MPRSRSNSRHRSTSIDMLTVALSKVLPKSSSHSPEPARPPLYEVGENFSDWRVLGEPYLEHFPAEHQVSHLLGLLGQMAKRRFAYLSAKPPASLSDAWALLEQLFGPQEPLVDIHNQFCLRTQKPDELVDVYLDVLFTLGSRIFTQSEISQQVFLRFVGGLRSQEVKREFNIRHPKTLLAALRILLARSMEPPPPYSSTLALSAPYLDPQIFLVLFPPQIQLITADGSPLRCTGIHNVSIVLPNCTTIHPMLLSPDIKVDAIIGLDFLCAHQLIVDPNNPDRYYL</sequence>
<name>A0A3P7LE22_DIBLA</name>
<protein>
    <submittedName>
        <fullName evidence="1">Uncharacterized protein</fullName>
    </submittedName>
</protein>
<organism evidence="1 2">
    <name type="scientific">Dibothriocephalus latus</name>
    <name type="common">Fish tapeworm</name>
    <name type="synonym">Diphyllobothrium latum</name>
    <dbReference type="NCBI Taxonomy" id="60516"/>
    <lineage>
        <taxon>Eukaryota</taxon>
        <taxon>Metazoa</taxon>
        <taxon>Spiralia</taxon>
        <taxon>Lophotrochozoa</taxon>
        <taxon>Platyhelminthes</taxon>
        <taxon>Cestoda</taxon>
        <taxon>Eucestoda</taxon>
        <taxon>Diphyllobothriidea</taxon>
        <taxon>Diphyllobothriidae</taxon>
        <taxon>Dibothriocephalus</taxon>
    </lineage>
</organism>
<gene>
    <name evidence="1" type="ORF">DILT_LOCUS5988</name>
</gene>
<keyword evidence="2" id="KW-1185">Reference proteome</keyword>
<evidence type="ECO:0000313" key="2">
    <source>
        <dbReference type="Proteomes" id="UP000281553"/>
    </source>
</evidence>
<proteinExistence type="predicted"/>
<dbReference type="AlphaFoldDB" id="A0A3P7LE22"/>
<dbReference type="EMBL" id="UYRU01048576">
    <property type="protein sequence ID" value="VDN10157.1"/>
    <property type="molecule type" value="Genomic_DNA"/>
</dbReference>
<reference evidence="1 2" key="1">
    <citation type="submission" date="2018-11" db="EMBL/GenBank/DDBJ databases">
        <authorList>
            <consortium name="Pathogen Informatics"/>
        </authorList>
    </citation>
    <scope>NUCLEOTIDE SEQUENCE [LARGE SCALE GENOMIC DNA]</scope>
</reference>
<accession>A0A3P7LE22</accession>
<dbReference type="Proteomes" id="UP000281553">
    <property type="component" value="Unassembled WGS sequence"/>
</dbReference>
<evidence type="ECO:0000313" key="1">
    <source>
        <dbReference type="EMBL" id="VDN10157.1"/>
    </source>
</evidence>
<dbReference type="OrthoDB" id="10056424at2759"/>